<sequence length="362" mass="39977">MGIESSRAVDLAAHFCVGRWKQVLPDLDLRLPTETGRKTTLVSLEHLNVNVPEWNSENETFWFKAMGFAPDSRTQGVCQTVQSSGGSMKGLVWANAGLQQIHMPLGEPPPMEAQKPAGVVGLAYPDILGLRATLRAAGVNFSGVPLKDHMSTLPGVGPAALQCTSPTGVKIYAHGIRAESWLTPRGWLDCEAARKQQLGLPSEEASQCMGMPYIRLQCPLGSTEGLAKLYKRVFNTESEFRRGSEGGECWVPIGVGQWLIYQEIAGDIPYDGYHIAIYVNCFVDAYRAAKELGIVWNNPRFPGLSYNSEHDALRHHEFRILKLLDPDSLQLLCEVEHEVRSLSHTGFCAKSWLEQDPLDMSS</sequence>
<reference evidence="1" key="1">
    <citation type="submission" date="2021-02" db="EMBL/GenBank/DDBJ databases">
        <authorList>
            <person name="Dougan E. K."/>
            <person name="Rhodes N."/>
            <person name="Thang M."/>
            <person name="Chan C."/>
        </authorList>
    </citation>
    <scope>NUCLEOTIDE SEQUENCE</scope>
</reference>
<protein>
    <recommendedName>
        <fullName evidence="3">VOC domain-containing protein</fullName>
    </recommendedName>
</protein>
<dbReference type="AlphaFoldDB" id="A0A812UC60"/>
<dbReference type="SUPFAM" id="SSF54593">
    <property type="entry name" value="Glyoxalase/Bleomycin resistance protein/Dihydroxybiphenyl dioxygenase"/>
    <property type="match status" value="1"/>
</dbReference>
<dbReference type="OrthoDB" id="410751at2759"/>
<dbReference type="Proteomes" id="UP000649617">
    <property type="component" value="Unassembled WGS sequence"/>
</dbReference>
<evidence type="ECO:0008006" key="3">
    <source>
        <dbReference type="Google" id="ProtNLM"/>
    </source>
</evidence>
<proteinExistence type="predicted"/>
<name>A0A812UC60_SYMPI</name>
<dbReference type="PANTHER" id="PTHR40280">
    <property type="entry name" value="BLR6907 PROTEIN"/>
    <property type="match status" value="1"/>
</dbReference>
<accession>A0A812UC60</accession>
<gene>
    <name evidence="1" type="ORF">SPIL2461_LOCUS14994</name>
</gene>
<organism evidence="1 2">
    <name type="scientific">Symbiodinium pilosum</name>
    <name type="common">Dinoflagellate</name>
    <dbReference type="NCBI Taxonomy" id="2952"/>
    <lineage>
        <taxon>Eukaryota</taxon>
        <taxon>Sar</taxon>
        <taxon>Alveolata</taxon>
        <taxon>Dinophyceae</taxon>
        <taxon>Suessiales</taxon>
        <taxon>Symbiodiniaceae</taxon>
        <taxon>Symbiodinium</taxon>
    </lineage>
</organism>
<comment type="caution">
    <text evidence="1">The sequence shown here is derived from an EMBL/GenBank/DDBJ whole genome shotgun (WGS) entry which is preliminary data.</text>
</comment>
<dbReference type="EMBL" id="CAJNIZ010035592">
    <property type="protein sequence ID" value="CAE7560742.1"/>
    <property type="molecule type" value="Genomic_DNA"/>
</dbReference>
<dbReference type="InterPro" id="IPR029068">
    <property type="entry name" value="Glyas_Bleomycin-R_OHBP_Dase"/>
</dbReference>
<evidence type="ECO:0000313" key="2">
    <source>
        <dbReference type="Proteomes" id="UP000649617"/>
    </source>
</evidence>
<evidence type="ECO:0000313" key="1">
    <source>
        <dbReference type="EMBL" id="CAE7560742.1"/>
    </source>
</evidence>
<keyword evidence="2" id="KW-1185">Reference proteome</keyword>
<dbReference type="PANTHER" id="PTHR40280:SF1">
    <property type="entry name" value="VOC DOMAIN-CONTAINING PROTEIN"/>
    <property type="match status" value="1"/>
</dbReference>